<dbReference type="EMBL" id="BARV01042681">
    <property type="protein sequence ID" value="GAI49969.1"/>
    <property type="molecule type" value="Genomic_DNA"/>
</dbReference>
<organism evidence="2">
    <name type="scientific">marine sediment metagenome</name>
    <dbReference type="NCBI Taxonomy" id="412755"/>
    <lineage>
        <taxon>unclassified sequences</taxon>
        <taxon>metagenomes</taxon>
        <taxon>ecological metagenomes</taxon>
    </lineage>
</organism>
<dbReference type="InterPro" id="IPR006148">
    <property type="entry name" value="Glc/Gal-6P_isomerase"/>
</dbReference>
<evidence type="ECO:0000259" key="1">
    <source>
        <dbReference type="Pfam" id="PF01182"/>
    </source>
</evidence>
<accession>X1R313</accession>
<dbReference type="SUPFAM" id="SSF100950">
    <property type="entry name" value="NagB/RpiA/CoA transferase-like"/>
    <property type="match status" value="1"/>
</dbReference>
<protein>
    <recommendedName>
        <fullName evidence="1">Glucosamine/galactosamine-6-phosphate isomerase domain-containing protein</fullName>
    </recommendedName>
</protein>
<dbReference type="PANTHER" id="PTHR11054">
    <property type="entry name" value="6-PHOSPHOGLUCONOLACTONASE"/>
    <property type="match status" value="1"/>
</dbReference>
<dbReference type="Gene3D" id="3.40.50.1360">
    <property type="match status" value="1"/>
</dbReference>
<dbReference type="InterPro" id="IPR037171">
    <property type="entry name" value="NagB/RpiA_transferase-like"/>
</dbReference>
<feature type="non-terminal residue" evidence="2">
    <location>
        <position position="83"/>
    </location>
</feature>
<proteinExistence type="predicted"/>
<reference evidence="2" key="1">
    <citation type="journal article" date="2014" name="Front. Microbiol.">
        <title>High frequency of phylogenetically diverse reductive dehalogenase-homologous genes in deep subseafloor sedimentary metagenomes.</title>
        <authorList>
            <person name="Kawai M."/>
            <person name="Futagami T."/>
            <person name="Toyoda A."/>
            <person name="Takaki Y."/>
            <person name="Nishi S."/>
            <person name="Hori S."/>
            <person name="Arai W."/>
            <person name="Tsubouchi T."/>
            <person name="Morono Y."/>
            <person name="Uchiyama I."/>
            <person name="Ito T."/>
            <person name="Fujiyama A."/>
            <person name="Inagaki F."/>
            <person name="Takami H."/>
        </authorList>
    </citation>
    <scope>NUCLEOTIDE SEQUENCE</scope>
    <source>
        <strain evidence="2">Expedition CK06-06</strain>
    </source>
</reference>
<name>X1R313_9ZZZZ</name>
<evidence type="ECO:0000313" key="2">
    <source>
        <dbReference type="EMBL" id="GAI49969.1"/>
    </source>
</evidence>
<dbReference type="PANTHER" id="PTHR11054:SF0">
    <property type="entry name" value="6-PHOSPHOGLUCONOLACTONASE"/>
    <property type="match status" value="1"/>
</dbReference>
<feature type="domain" description="Glucosamine/galactosamine-6-phosphate isomerase" evidence="1">
    <location>
        <begin position="16"/>
        <end position="83"/>
    </location>
</feature>
<dbReference type="Pfam" id="PF01182">
    <property type="entry name" value="Glucosamine_iso"/>
    <property type="match status" value="1"/>
</dbReference>
<sequence>MGTTTKYKPNVEIASDPESLAQRSVGLFVADAQKAIKAKDAFFVAISGGHTPKRFFELLGEVPQAGSLPWDKIQLFWVDERYV</sequence>
<dbReference type="GO" id="GO:0005975">
    <property type="term" value="P:carbohydrate metabolic process"/>
    <property type="evidence" value="ECO:0007669"/>
    <property type="project" value="InterPro"/>
</dbReference>
<dbReference type="InterPro" id="IPR039104">
    <property type="entry name" value="6PGL"/>
</dbReference>
<comment type="caution">
    <text evidence="2">The sequence shown here is derived from an EMBL/GenBank/DDBJ whole genome shotgun (WGS) entry which is preliminary data.</text>
</comment>
<gene>
    <name evidence="2" type="ORF">S06H3_64076</name>
</gene>
<dbReference type="AlphaFoldDB" id="X1R313"/>